<protein>
    <recommendedName>
        <fullName evidence="3">Alpha-1,2-fucosyltransferase</fullName>
    </recommendedName>
</protein>
<sequence>MNQVGWDVLAASIERLPAGEIIDSFDVAKAAAARGASAILVPHGFDGGRRRLPELALFDRELFDLGYIRLKPEFAEAAGAEAGQGTLYVRSDLLVRLDWLANPPEDAVVQISYFRNLGRFANRMFMYSNLILYRLRSCCRVEIPAWEEAELFPVALPAPSEVLPQQTFAPFHGSERHLLHLDDPMIGVDFFAYFQELTSQHTRHKAFIRRLLTPSGYYTGAINEWLAEEVPAGSTLVALHVRRGDYLNYGDSPWFRAIPVEWYLEWLPGVLSTIEKPVLYVATDDPENIPPRFAEYNPLIAPVTQLVEPAFSFLVDFHVMRRAKVLAMCNSSFSRMGALLGDDDKEVYIPNCPEKRFERYDPWADRAFWDRFGPGVA</sequence>
<proteinExistence type="predicted"/>
<keyword evidence="2" id="KW-1185">Reference proteome</keyword>
<dbReference type="Proteomes" id="UP001597295">
    <property type="component" value="Unassembled WGS sequence"/>
</dbReference>
<dbReference type="RefSeq" id="WP_379875670.1">
    <property type="nucleotide sequence ID" value="NZ_JBHUIP010000005.1"/>
</dbReference>
<evidence type="ECO:0000313" key="1">
    <source>
        <dbReference type="EMBL" id="MFD2262706.1"/>
    </source>
</evidence>
<comment type="caution">
    <text evidence="1">The sequence shown here is derived from an EMBL/GenBank/DDBJ whole genome shotgun (WGS) entry which is preliminary data.</text>
</comment>
<reference evidence="2" key="1">
    <citation type="journal article" date="2019" name="Int. J. Syst. Evol. Microbiol.">
        <title>The Global Catalogue of Microorganisms (GCM) 10K type strain sequencing project: providing services to taxonomists for standard genome sequencing and annotation.</title>
        <authorList>
            <consortium name="The Broad Institute Genomics Platform"/>
            <consortium name="The Broad Institute Genome Sequencing Center for Infectious Disease"/>
            <person name="Wu L."/>
            <person name="Ma J."/>
        </authorList>
    </citation>
    <scope>NUCLEOTIDE SEQUENCE [LARGE SCALE GENOMIC DNA]</scope>
    <source>
        <strain evidence="2">CGMCC 1.19062</strain>
    </source>
</reference>
<dbReference type="Gene3D" id="3.40.50.11350">
    <property type="match status" value="1"/>
</dbReference>
<accession>A0ABW5DQC7</accession>
<gene>
    <name evidence="1" type="ORF">ACFSM5_07385</name>
</gene>
<dbReference type="EMBL" id="JBHUIP010000005">
    <property type="protein sequence ID" value="MFD2262706.1"/>
    <property type="molecule type" value="Genomic_DNA"/>
</dbReference>
<evidence type="ECO:0008006" key="3">
    <source>
        <dbReference type="Google" id="ProtNLM"/>
    </source>
</evidence>
<organism evidence="1 2">
    <name type="scientific">Lacibacterium aquatile</name>
    <dbReference type="NCBI Taxonomy" id="1168082"/>
    <lineage>
        <taxon>Bacteria</taxon>
        <taxon>Pseudomonadati</taxon>
        <taxon>Pseudomonadota</taxon>
        <taxon>Alphaproteobacteria</taxon>
        <taxon>Rhodospirillales</taxon>
        <taxon>Rhodospirillaceae</taxon>
    </lineage>
</organism>
<name>A0ABW5DQC7_9PROT</name>
<evidence type="ECO:0000313" key="2">
    <source>
        <dbReference type="Proteomes" id="UP001597295"/>
    </source>
</evidence>